<dbReference type="CDD" id="cd00130">
    <property type="entry name" value="PAS"/>
    <property type="match status" value="4"/>
</dbReference>
<dbReference type="InterPro" id="IPR005467">
    <property type="entry name" value="His_kinase_dom"/>
</dbReference>
<dbReference type="InterPro" id="IPR003661">
    <property type="entry name" value="HisK_dim/P_dom"/>
</dbReference>
<gene>
    <name evidence="18" type="ordered locus">Alvin_1373</name>
</gene>
<sequence length="1994" mass="220439">MSGSRFSPRTPDPDYLVAIGCSSGGLLALRSIIGDLECRGLSAYVLAQHLSPDEETRLPEILAPHTHLTIEIAATGEPLRPDHLYVCPAGQDLEVRDGRLLLIDPESSAPIAPSIDRLFRSVAQTCGERAIGLILSGTGQDGREGGALVLAAGGQLIVQSPAEASAPAMPNAALAACGEALCGDSQEIVRWLNRIETLCEQPRERTPTDRIFDELIARVAQVTGLSLGRYKDGTLRRQTARHYQTLGFDSLEAYFEHVKDDPEQLRQLQRRFLISVSRFFRDPEAFGALEQALRHLLAHKTAGDTIRVWIPACASGEEAYSILILLHEILGERLEDFEVRVFATDLDQEALDAARAGLYPAESLSHLPAMRRERWFSQQGSLWRLDKSLRERCVFCIHDLLTHPPFLNMDLISCRNLLIYVRPEQQAELFATFHYALRPSGLLLLGQSESVGASSNLFESIDTPHKLYRRRDSVVSRPPRLARYQPPMPLGYRLSARSRSQMAPNPLRDAALDELVRAYDLSAVLVNTNFEPLQFFGHAKRYFALPDDTSDFSIFSLCLPELRTELKSLGYRLLQEQIDVLPGIGMRLRIADQRVRIRPVARRIRLSNEQLTQAFLIVFEELPPDHWGVETEAASLDAEREDDEITRLRQELAETREYLQSVLDQRELAHEELQSLQEEIQVSTEELQTANEELQSSNEELTTLNDELRLKTNESTELSTTLANIQNSIRTALIVVDREGRITRFNALAVRIFGIVDDDIGNHLVGIPCHLTLPYLPDCLERVVSQGESVIERVHQGDFHYLMQIDPYRDEFGQVVGAVLNFSDISELHRAESAHAGSEQRFRQVWESANEGMLLTDESGCMVLVNPALERMFGYGPGELVGQPVEILVPESRRIRHRIDRAAFAAGSERGRAMDHARDLQGRCKEGTLFDVAIGLSNIAMDGGRFTLASVEDITERKRAERALRESEQRLRLALDAAQAGTWEWNLDSDRNYWSGRNWELYGLKQDECEPSYQAWRGSVHPEDLERVERIIREAVEQETGFEVEWRVKRPPGEPTRWLLSRAQPIASDSDQPRRYIGAVIDITDQKEAVQRAALAGELKILQTLLDTSFAGYFDWNIAEGTEYLSPTFKRMFGYADDELPNTPESWQRLIFPEDLPGVFEVYERHVRSHGSVPYHNEVRYRHKDGRTIWVICAGLVVDWTPDGEPRRLIGYHIDITALKQVEQALSEARDQANASNLAKSAFLANMSHEIRTPMNAVLGFCYLLEQRALDPTSADLVRKIHGAGQALLGLINDILDFSKIEAGHLEIESTPFQLSELLDTLAGIMTAAAGDKPLELVLTPPGEGIEGLIGDAGRLQQVLINLLGNAIKFTARGEVELRVEQVAEHGDRLDLRFTVRDTGIGIAPEHQTNIFNAFSQADNSIGRRFGGTGLGLAISQRLVHMMGGRLELESTLGQGSAFYFTLALQRDPNAPDPAAELGRLRLLVVEDCATAGAALVQTARALGWRVDLADSSAAAQEHLAARLALPTPYDAVLIDWRMPGEDGLSCARALRAAVAKKGLAGSPALMLMTSAQSRPALEAQPEIAMIDAILDKPVTPSSLYNALASLRGARRRYANTNRLLSVGRRSRQLAGLRVLMVDDSEINQEVASGILVGHGAQVSVADDGEAALAWLDAHPDAVDIVLMDVQMPRLDGYAATRRLRLDRRWRNLPVIALTAGAFQSMQEAARAAGMNDFVAKPFNVAQLIACIQRWSGTAPADDGVTDPEPAATTAADPPSESVRAPDVEALAAHGIDLPTALERWGDPQIYRTYLLKFRDGHADDARTIAAAIQTEALAEGGALAHKLTGVAATLALPRVAALARTLEQTLHEGRTPEASLVTELQTALADVLSGLHDWAEATCVPQAVPVERTALDHETLGRHFGDLLRAIATQDLNGAESCLKPLRAALDEERLDAIQRCLDDFDFRAAESLTRTLSAELAPVIEPPAADVSGASE</sequence>
<dbReference type="Pfam" id="PF01339">
    <property type="entry name" value="CheB_methylest"/>
    <property type="match status" value="1"/>
</dbReference>
<evidence type="ECO:0000313" key="18">
    <source>
        <dbReference type="EMBL" id="ADC62308.1"/>
    </source>
</evidence>
<dbReference type="PROSITE" id="PS50112">
    <property type="entry name" value="PAS"/>
    <property type="match status" value="4"/>
</dbReference>
<dbReference type="InterPro" id="IPR022642">
    <property type="entry name" value="CheR_C"/>
</dbReference>
<dbReference type="Pfam" id="PF01627">
    <property type="entry name" value="Hpt"/>
    <property type="match status" value="1"/>
</dbReference>
<feature type="domain" description="PAS" evidence="13">
    <location>
        <begin position="718"/>
        <end position="760"/>
    </location>
</feature>
<feature type="domain" description="CheR-type methyltransferase" evidence="16">
    <location>
        <begin position="200"/>
        <end position="471"/>
    </location>
</feature>
<evidence type="ECO:0000256" key="3">
    <source>
        <dbReference type="ARBA" id="ARBA00022500"/>
    </source>
</evidence>
<evidence type="ECO:0000259" key="13">
    <source>
        <dbReference type="PROSITE" id="PS50112"/>
    </source>
</evidence>
<dbReference type="Gene3D" id="3.30.565.10">
    <property type="entry name" value="Histidine kinase-like ATPase, C-terminal domain"/>
    <property type="match status" value="1"/>
</dbReference>
<dbReference type="Proteomes" id="UP000001441">
    <property type="component" value="Chromosome"/>
</dbReference>
<dbReference type="InterPro" id="IPR036890">
    <property type="entry name" value="HATPase_C_sf"/>
</dbReference>
<dbReference type="SUPFAM" id="SSF47757">
    <property type="entry name" value="Chemotaxis receptor methyltransferase CheR, N-terminal domain"/>
    <property type="match status" value="1"/>
</dbReference>
<dbReference type="PANTHER" id="PTHR45339:SF5">
    <property type="entry name" value="HISTIDINE KINASE"/>
    <property type="match status" value="1"/>
</dbReference>
<dbReference type="KEGG" id="alv:Alvin_1373"/>
<dbReference type="Pfam" id="PF03705">
    <property type="entry name" value="CheR_N"/>
    <property type="match status" value="1"/>
</dbReference>
<feature type="domain" description="PAC" evidence="14">
    <location>
        <begin position="1175"/>
        <end position="1228"/>
    </location>
</feature>
<feature type="modified residue" description="4-aspartylphosphate" evidence="8">
    <location>
        <position position="1536"/>
    </location>
</feature>
<dbReference type="GO" id="GO:0005524">
    <property type="term" value="F:ATP binding"/>
    <property type="evidence" value="ECO:0007669"/>
    <property type="project" value="UniProtKB-KW"/>
</dbReference>
<evidence type="ECO:0000256" key="6">
    <source>
        <dbReference type="PROSITE-ProRule" id="PRU00050"/>
    </source>
</evidence>
<feature type="modified residue" description="Phosphohistidine" evidence="7">
    <location>
        <position position="1842"/>
    </location>
</feature>
<accession>D3RSZ9</accession>
<name>D3RSZ9_ALLVD</name>
<dbReference type="Pfam" id="PF00512">
    <property type="entry name" value="HisKA"/>
    <property type="match status" value="1"/>
</dbReference>
<dbReference type="Gene3D" id="2.10.70.100">
    <property type="match status" value="1"/>
</dbReference>
<dbReference type="InterPro" id="IPR036097">
    <property type="entry name" value="HisK_dim/P_sf"/>
</dbReference>
<evidence type="ECO:0000256" key="1">
    <source>
        <dbReference type="ARBA" id="ARBA00000085"/>
    </source>
</evidence>
<dbReference type="PROSITE" id="PS50110">
    <property type="entry name" value="RESPONSE_REGULATORY"/>
    <property type="match status" value="2"/>
</dbReference>
<feature type="active site" evidence="6">
    <location>
        <position position="22"/>
    </location>
</feature>
<evidence type="ECO:0000259" key="11">
    <source>
        <dbReference type="PROSITE" id="PS50109"/>
    </source>
</evidence>
<dbReference type="EC" id="2.7.13.3" evidence="2"/>
<dbReference type="InterPro" id="IPR013655">
    <property type="entry name" value="PAS_fold_3"/>
</dbReference>
<dbReference type="CDD" id="cd00082">
    <property type="entry name" value="HisKA"/>
    <property type="match status" value="1"/>
</dbReference>
<dbReference type="eggNOG" id="COG2202">
    <property type="taxonomic scope" value="Bacteria"/>
</dbReference>
<dbReference type="eggNOG" id="COG1340">
    <property type="taxonomic scope" value="Bacteria"/>
</dbReference>
<evidence type="ECO:0000256" key="10">
    <source>
        <dbReference type="SAM" id="MobiDB-lite"/>
    </source>
</evidence>
<feature type="domain" description="PAC" evidence="14">
    <location>
        <begin position="1042"/>
        <end position="1095"/>
    </location>
</feature>
<dbReference type="Gene3D" id="1.10.287.130">
    <property type="match status" value="1"/>
</dbReference>
<evidence type="ECO:0000313" key="19">
    <source>
        <dbReference type="Proteomes" id="UP000001441"/>
    </source>
</evidence>
<dbReference type="InterPro" id="IPR000673">
    <property type="entry name" value="Sig_transdc_resp-reg_Me-estase"/>
</dbReference>
<dbReference type="PROSITE" id="PS50123">
    <property type="entry name" value="CHER"/>
    <property type="match status" value="1"/>
</dbReference>
<evidence type="ECO:0000259" key="14">
    <source>
        <dbReference type="PROSITE" id="PS50113"/>
    </source>
</evidence>
<dbReference type="PROSITE" id="PS50109">
    <property type="entry name" value="HIS_KIN"/>
    <property type="match status" value="1"/>
</dbReference>
<feature type="active site" evidence="6">
    <location>
        <position position="141"/>
    </location>
</feature>
<dbReference type="HOGENOM" id="CLU_000892_2_2_6"/>
<dbReference type="CDD" id="cd16434">
    <property type="entry name" value="CheB-CheR_fusion"/>
    <property type="match status" value="1"/>
</dbReference>
<feature type="domain" description="PAS" evidence="13">
    <location>
        <begin position="838"/>
        <end position="907"/>
    </location>
</feature>
<dbReference type="FunFam" id="3.30.565.10:FF:000010">
    <property type="entry name" value="Sensor histidine kinase RcsC"/>
    <property type="match status" value="1"/>
</dbReference>
<dbReference type="NCBIfam" id="TIGR00229">
    <property type="entry name" value="sensory_box"/>
    <property type="match status" value="3"/>
</dbReference>
<dbReference type="Pfam" id="PF01739">
    <property type="entry name" value="CheR"/>
    <property type="match status" value="1"/>
</dbReference>
<dbReference type="Gene3D" id="1.20.120.160">
    <property type="entry name" value="HPT domain"/>
    <property type="match status" value="1"/>
</dbReference>
<evidence type="ECO:0000259" key="12">
    <source>
        <dbReference type="PROSITE" id="PS50110"/>
    </source>
</evidence>
<dbReference type="SMART" id="SM00086">
    <property type="entry name" value="PAC"/>
    <property type="match status" value="4"/>
</dbReference>
<dbReference type="eggNOG" id="COG0784">
    <property type="taxonomic scope" value="Bacteria"/>
</dbReference>
<evidence type="ECO:0000256" key="4">
    <source>
        <dbReference type="ARBA" id="ARBA00022553"/>
    </source>
</evidence>
<dbReference type="GO" id="GO:0008984">
    <property type="term" value="F:protein-glutamate methylesterase activity"/>
    <property type="evidence" value="ECO:0007669"/>
    <property type="project" value="InterPro"/>
</dbReference>
<dbReference type="InterPro" id="IPR000014">
    <property type="entry name" value="PAS"/>
</dbReference>
<dbReference type="GO" id="GO:0008757">
    <property type="term" value="F:S-adenosylmethionine-dependent methyltransferase activity"/>
    <property type="evidence" value="ECO:0007669"/>
    <property type="project" value="InterPro"/>
</dbReference>
<dbReference type="eggNOG" id="COG2201">
    <property type="taxonomic scope" value="Bacteria"/>
</dbReference>
<comment type="catalytic activity">
    <reaction evidence="1">
        <text>ATP + protein L-histidine = ADP + protein N-phospho-L-histidine.</text>
        <dbReference type="EC" id="2.7.13.3"/>
    </reaction>
</comment>
<dbReference type="InterPro" id="IPR008207">
    <property type="entry name" value="Sig_transdc_His_kin_Hpt_dom"/>
</dbReference>
<dbReference type="Gene3D" id="3.40.50.150">
    <property type="entry name" value="Vaccinia Virus protein VP39"/>
    <property type="match status" value="1"/>
</dbReference>
<dbReference type="Pfam" id="PF02518">
    <property type="entry name" value="HATPase_c"/>
    <property type="match status" value="1"/>
</dbReference>
<feature type="domain" description="CheB-type methylesterase" evidence="15">
    <location>
        <begin position="11"/>
        <end position="174"/>
    </location>
</feature>
<dbReference type="SUPFAM" id="SSF52738">
    <property type="entry name" value="Methylesterase CheB, C-terminal domain"/>
    <property type="match status" value="1"/>
</dbReference>
<dbReference type="Pfam" id="PF00072">
    <property type="entry name" value="Response_reg"/>
    <property type="match status" value="2"/>
</dbReference>
<dbReference type="InterPro" id="IPR035965">
    <property type="entry name" value="PAS-like_dom_sf"/>
</dbReference>
<keyword evidence="4 8" id="KW-0597">Phosphoprotein</keyword>
<feature type="domain" description="PAS" evidence="13">
    <location>
        <begin position="967"/>
        <end position="1039"/>
    </location>
</feature>
<dbReference type="SMART" id="SM00091">
    <property type="entry name" value="PAS"/>
    <property type="match status" value="4"/>
</dbReference>
<protein>
    <recommendedName>
        <fullName evidence="2">histidine kinase</fullName>
        <ecNumber evidence="2">2.7.13.3</ecNumber>
    </recommendedName>
</protein>
<dbReference type="SUPFAM" id="SSF53335">
    <property type="entry name" value="S-adenosyl-L-methionine-dependent methyltransferases"/>
    <property type="match status" value="1"/>
</dbReference>
<dbReference type="Pfam" id="PF13596">
    <property type="entry name" value="PAS_10"/>
    <property type="match status" value="1"/>
</dbReference>
<dbReference type="SUPFAM" id="SSF55874">
    <property type="entry name" value="ATPase domain of HSP90 chaperone/DNA topoisomerase II/histidine kinase"/>
    <property type="match status" value="1"/>
</dbReference>
<feature type="domain" description="PAS" evidence="13">
    <location>
        <begin position="1098"/>
        <end position="1170"/>
    </location>
</feature>
<evidence type="ECO:0000259" key="17">
    <source>
        <dbReference type="PROSITE" id="PS50894"/>
    </source>
</evidence>
<dbReference type="Gene3D" id="3.40.50.180">
    <property type="entry name" value="Methylesterase CheB, C-terminal domain"/>
    <property type="match status" value="1"/>
</dbReference>
<feature type="domain" description="Response regulatory" evidence="12">
    <location>
        <begin position="1634"/>
        <end position="1752"/>
    </location>
</feature>
<keyword evidence="18" id="KW-0808">Transferase</keyword>
<dbReference type="eggNOG" id="COG3290">
    <property type="taxonomic scope" value="Bacteria"/>
</dbReference>
<proteinExistence type="predicted"/>
<evidence type="ECO:0000259" key="15">
    <source>
        <dbReference type="PROSITE" id="PS50122"/>
    </source>
</evidence>
<dbReference type="GO" id="GO:0005737">
    <property type="term" value="C:cytoplasm"/>
    <property type="evidence" value="ECO:0007669"/>
    <property type="project" value="InterPro"/>
</dbReference>
<dbReference type="SMART" id="SM00387">
    <property type="entry name" value="HATPase_c"/>
    <property type="match status" value="1"/>
</dbReference>
<dbReference type="InterPro" id="IPR029063">
    <property type="entry name" value="SAM-dependent_MTases_sf"/>
</dbReference>
<keyword evidence="18" id="KW-0418">Kinase</keyword>
<dbReference type="PROSITE" id="PS50122">
    <property type="entry name" value="CHEB"/>
    <property type="match status" value="1"/>
</dbReference>
<dbReference type="Pfam" id="PF08447">
    <property type="entry name" value="PAS_3"/>
    <property type="match status" value="2"/>
</dbReference>
<feature type="modified residue" description="4-aspartylphosphate" evidence="8">
    <location>
        <position position="1685"/>
    </location>
</feature>
<feature type="domain" description="Histidine kinase" evidence="11">
    <location>
        <begin position="1246"/>
        <end position="1467"/>
    </location>
</feature>
<dbReference type="InterPro" id="IPR022641">
    <property type="entry name" value="CheR_N"/>
</dbReference>
<feature type="coiled-coil region" evidence="9">
    <location>
        <begin position="638"/>
        <end position="714"/>
    </location>
</feature>
<dbReference type="Pfam" id="PF13426">
    <property type="entry name" value="PAS_9"/>
    <property type="match status" value="1"/>
</dbReference>
<dbReference type="SUPFAM" id="SSF47226">
    <property type="entry name" value="Histidine-containing phosphotransfer domain, HPT domain"/>
    <property type="match status" value="1"/>
</dbReference>
<evidence type="ECO:0000256" key="8">
    <source>
        <dbReference type="PROSITE-ProRule" id="PRU00169"/>
    </source>
</evidence>
<dbReference type="InterPro" id="IPR000700">
    <property type="entry name" value="PAS-assoc_C"/>
</dbReference>
<dbReference type="InterPro" id="IPR000780">
    <property type="entry name" value="CheR_MeTrfase"/>
</dbReference>
<keyword evidence="9" id="KW-0175">Coiled coil</keyword>
<dbReference type="InterPro" id="IPR001610">
    <property type="entry name" value="PAC"/>
</dbReference>
<dbReference type="SMART" id="SM00388">
    <property type="entry name" value="HisKA"/>
    <property type="match status" value="1"/>
</dbReference>
<dbReference type="GO" id="GO:0005886">
    <property type="term" value="C:plasma membrane"/>
    <property type="evidence" value="ECO:0007669"/>
    <property type="project" value="UniProtKB-SubCell"/>
</dbReference>
<evidence type="ECO:0000259" key="16">
    <source>
        <dbReference type="PROSITE" id="PS50123"/>
    </source>
</evidence>
<dbReference type="GO" id="GO:0006935">
    <property type="term" value="P:chemotaxis"/>
    <property type="evidence" value="ECO:0007669"/>
    <property type="project" value="UniProtKB-UniRule"/>
</dbReference>
<keyword evidence="19" id="KW-1185">Reference proteome</keyword>
<dbReference type="Gene3D" id="3.40.50.2300">
    <property type="match status" value="2"/>
</dbReference>
<evidence type="ECO:0000256" key="9">
    <source>
        <dbReference type="SAM" id="Coils"/>
    </source>
</evidence>
<feature type="domain" description="PAC" evidence="14">
    <location>
        <begin position="916"/>
        <end position="966"/>
    </location>
</feature>
<dbReference type="PROSITE" id="PS50113">
    <property type="entry name" value="PAC"/>
    <property type="match status" value="3"/>
</dbReference>
<dbReference type="InterPro" id="IPR011006">
    <property type="entry name" value="CheY-like_superfamily"/>
</dbReference>
<dbReference type="CDD" id="cd16922">
    <property type="entry name" value="HATPase_EvgS-ArcB-TorS-like"/>
    <property type="match status" value="1"/>
</dbReference>
<dbReference type="STRING" id="572477.Alvin_1373"/>
<feature type="active site" evidence="6">
    <location>
        <position position="49"/>
    </location>
</feature>
<feature type="compositionally biased region" description="Low complexity" evidence="10">
    <location>
        <begin position="1763"/>
        <end position="1778"/>
    </location>
</feature>
<dbReference type="eggNOG" id="COG1352">
    <property type="taxonomic scope" value="Bacteria"/>
</dbReference>
<dbReference type="InterPro" id="IPR036641">
    <property type="entry name" value="HPT_dom_sf"/>
</dbReference>
<feature type="domain" description="Response regulatory" evidence="12">
    <location>
        <begin position="1482"/>
        <end position="1608"/>
    </location>
</feature>
<dbReference type="SUPFAM" id="SSF52172">
    <property type="entry name" value="CheY-like"/>
    <property type="match status" value="2"/>
</dbReference>
<dbReference type="PRINTS" id="PR00996">
    <property type="entry name" value="CHERMTFRASE"/>
</dbReference>
<dbReference type="eggNOG" id="COG2205">
    <property type="taxonomic scope" value="Bacteria"/>
</dbReference>
<dbReference type="SMART" id="SM00138">
    <property type="entry name" value="MeTrc"/>
    <property type="match status" value="1"/>
</dbReference>
<dbReference type="SUPFAM" id="SSF55785">
    <property type="entry name" value="PYP-like sensor domain (PAS domain)"/>
    <property type="match status" value="4"/>
</dbReference>
<dbReference type="CDD" id="cd17546">
    <property type="entry name" value="REC_hyHK_CKI1_RcsC-like"/>
    <property type="match status" value="2"/>
</dbReference>
<organism evidence="18 19">
    <name type="scientific">Allochromatium vinosum (strain ATCC 17899 / DSM 180 / NBRC 103801 / NCIMB 10441 / D)</name>
    <name type="common">Chromatium vinosum</name>
    <dbReference type="NCBI Taxonomy" id="572477"/>
    <lineage>
        <taxon>Bacteria</taxon>
        <taxon>Pseudomonadati</taxon>
        <taxon>Pseudomonadota</taxon>
        <taxon>Gammaproteobacteria</taxon>
        <taxon>Chromatiales</taxon>
        <taxon>Chromatiaceae</taxon>
        <taxon>Allochromatium</taxon>
    </lineage>
</organism>
<dbReference type="eggNOG" id="COG2198">
    <property type="taxonomic scope" value="Bacteria"/>
</dbReference>
<dbReference type="InterPro" id="IPR035909">
    <property type="entry name" value="CheB_C"/>
</dbReference>
<keyword evidence="3 6" id="KW-0145">Chemotaxis</keyword>
<dbReference type="InterPro" id="IPR003594">
    <property type="entry name" value="HATPase_dom"/>
</dbReference>
<dbReference type="SUPFAM" id="SSF47384">
    <property type="entry name" value="Homodimeric domain of signal transducing histidine kinase"/>
    <property type="match status" value="1"/>
</dbReference>
<feature type="domain" description="HPt" evidence="17">
    <location>
        <begin position="1803"/>
        <end position="1899"/>
    </location>
</feature>
<dbReference type="RefSeq" id="WP_012970582.1">
    <property type="nucleotide sequence ID" value="NC_013851.1"/>
</dbReference>
<feature type="region of interest" description="Disordered" evidence="10">
    <location>
        <begin position="1755"/>
        <end position="1779"/>
    </location>
</feature>
<dbReference type="EMBL" id="CP001896">
    <property type="protein sequence ID" value="ADC62308.1"/>
    <property type="molecule type" value="Genomic_DNA"/>
</dbReference>
<dbReference type="SMART" id="SM00448">
    <property type="entry name" value="REC"/>
    <property type="match status" value="2"/>
</dbReference>
<keyword evidence="5" id="KW-0902">Two-component regulatory system</keyword>
<dbReference type="GO" id="GO:0000155">
    <property type="term" value="F:phosphorelay sensor kinase activity"/>
    <property type="evidence" value="ECO:0007669"/>
    <property type="project" value="InterPro"/>
</dbReference>
<keyword evidence="6" id="KW-0378">Hydrolase</keyword>
<dbReference type="GO" id="GO:0000156">
    <property type="term" value="F:phosphorelay response regulator activity"/>
    <property type="evidence" value="ECO:0007669"/>
    <property type="project" value="InterPro"/>
</dbReference>
<evidence type="ECO:0000256" key="2">
    <source>
        <dbReference type="ARBA" id="ARBA00012438"/>
    </source>
</evidence>
<dbReference type="PANTHER" id="PTHR45339">
    <property type="entry name" value="HYBRID SIGNAL TRANSDUCTION HISTIDINE KINASE J"/>
    <property type="match status" value="1"/>
</dbReference>
<dbReference type="PROSITE" id="PS50894">
    <property type="entry name" value="HPT"/>
    <property type="match status" value="1"/>
</dbReference>
<evidence type="ECO:0000256" key="5">
    <source>
        <dbReference type="ARBA" id="ARBA00023012"/>
    </source>
</evidence>
<evidence type="ECO:0000256" key="7">
    <source>
        <dbReference type="PROSITE-ProRule" id="PRU00110"/>
    </source>
</evidence>
<dbReference type="Gene3D" id="3.30.450.20">
    <property type="entry name" value="PAS domain"/>
    <property type="match status" value="4"/>
</dbReference>
<reference evidence="18 19" key="1">
    <citation type="journal article" date="2011" name="Stand. Genomic Sci.">
        <title>Complete genome sequence of Allochromatium vinosum DSM 180(T).</title>
        <authorList>
            <person name="Weissgerber T."/>
            <person name="Zigann R."/>
            <person name="Bruce D."/>
            <person name="Chang Y.J."/>
            <person name="Detter J.C."/>
            <person name="Han C."/>
            <person name="Hauser L."/>
            <person name="Jeffries C.D."/>
            <person name="Land M."/>
            <person name="Munk A.C."/>
            <person name="Tapia R."/>
            <person name="Dahl C."/>
        </authorList>
    </citation>
    <scope>NUCLEOTIDE SEQUENCE [LARGE SCALE GENOMIC DNA]</scope>
    <source>
        <strain evidence="19">ATCC 17899 / DSM 180 / NBRC 103801 / NCIMB 10441 / D</strain>
    </source>
</reference>
<dbReference type="InterPro" id="IPR001789">
    <property type="entry name" value="Sig_transdc_resp-reg_receiver"/>
</dbReference>
<dbReference type="OrthoDB" id="9816309at2"/>